<proteinExistence type="predicted"/>
<keyword evidence="1" id="KW-0472">Membrane</keyword>
<keyword evidence="1" id="KW-1133">Transmembrane helix</keyword>
<protein>
    <recommendedName>
        <fullName evidence="4">Lipoprotein</fullName>
    </recommendedName>
</protein>
<dbReference type="PROSITE" id="PS51257">
    <property type="entry name" value="PROKAR_LIPOPROTEIN"/>
    <property type="match status" value="1"/>
</dbReference>
<evidence type="ECO:0000256" key="1">
    <source>
        <dbReference type="SAM" id="Phobius"/>
    </source>
</evidence>
<reference evidence="2" key="1">
    <citation type="submission" date="2022-06" db="EMBL/GenBank/DDBJ databases">
        <title>Leptospira isolates from biofilms formed at urban environments.</title>
        <authorList>
            <person name="Ribeiro P.S."/>
            <person name="Sousa T."/>
            <person name="Carvalho N."/>
            <person name="Aburjaile F."/>
            <person name="Neves F."/>
            <person name="Oliveira D."/>
            <person name="Blanco L."/>
            <person name="Lima J."/>
            <person name="Costa F."/>
            <person name="Brenig B."/>
            <person name="Soares S."/>
            <person name="Ramos R."/>
            <person name="Goes-Neto A."/>
            <person name="Matiuzzi M."/>
            <person name="Azevedo V."/>
            <person name="Ristow P."/>
        </authorList>
    </citation>
    <scope>NUCLEOTIDE SEQUENCE</scope>
    <source>
        <strain evidence="2">VSF7</strain>
    </source>
</reference>
<name>A0AAW5V683_9LEPT</name>
<accession>A0AAW5V683</accession>
<dbReference type="EMBL" id="JAMQQD010000011">
    <property type="protein sequence ID" value="MCW7517136.1"/>
    <property type="molecule type" value="Genomic_DNA"/>
</dbReference>
<dbReference type="AlphaFoldDB" id="A0AAW5V683"/>
<sequence>MNRNKKYIFVVISLIFIISIMLSCKTFSGSGDKETTKSFSELYKEKVLKYYNSIGFDYSDENTLFLIKNEESDVDSYFGYENNLKYELPNYSIKSKDGIPKKYFEFTGKAWESKSDWENSMMRLNNKDFGSDPFLHKEIAEKFKLKFSKNTFFVDVQEFNVGYYDLNKEIYKVPVNVADLLFSSEARKACKREIDWVELPLKKSDAEKLRSLNSSVYIHLRKLPKPDTAKWTSETCIRPNQFAPRGCLQFKDEKYSAYVFKSQLFKVSFVGADDYTFGKKFSDDMPFAVSHTFNKKQPLISCIK</sequence>
<dbReference type="Proteomes" id="UP001209694">
    <property type="component" value="Unassembled WGS sequence"/>
</dbReference>
<comment type="caution">
    <text evidence="2">The sequence shown here is derived from an EMBL/GenBank/DDBJ whole genome shotgun (WGS) entry which is preliminary data.</text>
</comment>
<dbReference type="RefSeq" id="WP_265394651.1">
    <property type="nucleotide sequence ID" value="NZ_JAMQQD010000011.1"/>
</dbReference>
<gene>
    <name evidence="2" type="ORF">ND810_18360</name>
</gene>
<feature type="transmembrane region" description="Helical" evidence="1">
    <location>
        <begin position="7"/>
        <end position="28"/>
    </location>
</feature>
<evidence type="ECO:0000313" key="2">
    <source>
        <dbReference type="EMBL" id="MCW7517136.1"/>
    </source>
</evidence>
<evidence type="ECO:0008006" key="4">
    <source>
        <dbReference type="Google" id="ProtNLM"/>
    </source>
</evidence>
<keyword evidence="1" id="KW-0812">Transmembrane</keyword>
<organism evidence="2 3">
    <name type="scientific">Leptospira levettii</name>
    <dbReference type="NCBI Taxonomy" id="2023178"/>
    <lineage>
        <taxon>Bacteria</taxon>
        <taxon>Pseudomonadati</taxon>
        <taxon>Spirochaetota</taxon>
        <taxon>Spirochaetia</taxon>
        <taxon>Leptospirales</taxon>
        <taxon>Leptospiraceae</taxon>
        <taxon>Leptospira</taxon>
    </lineage>
</organism>
<evidence type="ECO:0000313" key="3">
    <source>
        <dbReference type="Proteomes" id="UP001209694"/>
    </source>
</evidence>